<dbReference type="Proteomes" id="UP000054636">
    <property type="component" value="Unassembled WGS sequence"/>
</dbReference>
<accession>A0A0W8CX64</accession>
<dbReference type="EMBL" id="LNFP01000919">
    <property type="protein sequence ID" value="KUF88703.1"/>
    <property type="molecule type" value="Genomic_DNA"/>
</dbReference>
<dbReference type="PANTHER" id="PTHR40866:SF1">
    <property type="entry name" value="BED-TYPE DOMAIN-CONTAINING PROTEIN"/>
    <property type="match status" value="1"/>
</dbReference>
<reference evidence="1 2" key="1">
    <citation type="submission" date="2015-11" db="EMBL/GenBank/DDBJ databases">
        <title>Genomes and virulence difference between two physiological races of Phytophthora nicotianae.</title>
        <authorList>
            <person name="Liu H."/>
            <person name="Ma X."/>
            <person name="Yu H."/>
            <person name="Fang D."/>
            <person name="Li Y."/>
            <person name="Wang X."/>
            <person name="Wang W."/>
            <person name="Dong Y."/>
            <person name="Xiao B."/>
        </authorList>
    </citation>
    <scope>NUCLEOTIDE SEQUENCE [LARGE SCALE GENOMIC DNA]</scope>
    <source>
        <strain evidence="2">race 1</strain>
    </source>
</reference>
<sequence>MTIMAVFDDASVDQPSQRNPNYDENIQCLSRRYVLLAFCPLGDEEDLGAQSLFDLIADTLSTYNKPWESVLFMIGDNCSVNQAIGRKIGALPFIGCASHRFQLAVKDFLAEEEVLLAKIHALMKHLSTIKCRAALRKVTPLAPVLRNATRWSSTFNMVERYVKLHPALLSMDHATIAKHDIVSFLLDEDESSRAKSLLESLMDLNEVTKALQDSTLTTVGARRAFDWVGRQYPSMKARLSPDAAIVNYPALESGIAKIISGLGFLHANKKPVRCLRNQSLTPHQRQTHAHS</sequence>
<organism evidence="1 2">
    <name type="scientific">Phytophthora nicotianae</name>
    <name type="common">Potato buckeye rot agent</name>
    <name type="synonym">Phytophthora parasitica</name>
    <dbReference type="NCBI Taxonomy" id="4792"/>
    <lineage>
        <taxon>Eukaryota</taxon>
        <taxon>Sar</taxon>
        <taxon>Stramenopiles</taxon>
        <taxon>Oomycota</taxon>
        <taxon>Peronosporomycetes</taxon>
        <taxon>Peronosporales</taxon>
        <taxon>Peronosporaceae</taxon>
        <taxon>Phytophthora</taxon>
    </lineage>
</organism>
<evidence type="ECO:0000313" key="2">
    <source>
        <dbReference type="Proteomes" id="UP000054636"/>
    </source>
</evidence>
<proteinExistence type="predicted"/>
<dbReference type="AlphaFoldDB" id="A0A0W8CX64"/>
<evidence type="ECO:0000313" key="1">
    <source>
        <dbReference type="EMBL" id="KUF88703.1"/>
    </source>
</evidence>
<comment type="caution">
    <text evidence="1">The sequence shown here is derived from an EMBL/GenBank/DDBJ whole genome shotgun (WGS) entry which is preliminary data.</text>
</comment>
<protein>
    <submittedName>
        <fullName evidence="1">Uncharacterized protein</fullName>
    </submittedName>
</protein>
<dbReference type="SUPFAM" id="SSF53098">
    <property type="entry name" value="Ribonuclease H-like"/>
    <property type="match status" value="1"/>
</dbReference>
<dbReference type="PANTHER" id="PTHR40866">
    <property type="entry name" value="BED-TYPE DOMAIN-CONTAINING PROTEIN"/>
    <property type="match status" value="1"/>
</dbReference>
<name>A0A0W8CX64_PHYNI</name>
<gene>
    <name evidence="1" type="ORF">AM588_10001926</name>
</gene>
<dbReference type="InterPro" id="IPR012337">
    <property type="entry name" value="RNaseH-like_sf"/>
</dbReference>